<evidence type="ECO:0000256" key="1">
    <source>
        <dbReference type="SAM" id="MobiDB-lite"/>
    </source>
</evidence>
<feature type="region of interest" description="Disordered" evidence="1">
    <location>
        <begin position="30"/>
        <end position="65"/>
    </location>
</feature>
<protein>
    <submittedName>
        <fullName evidence="2">11218_t:CDS:1</fullName>
    </submittedName>
</protein>
<keyword evidence="3" id="KW-1185">Reference proteome</keyword>
<evidence type="ECO:0000313" key="2">
    <source>
        <dbReference type="EMBL" id="CAG8648419.1"/>
    </source>
</evidence>
<gene>
    <name evidence="2" type="ORF">POCULU_LOCUS9814</name>
</gene>
<proteinExistence type="predicted"/>
<dbReference type="EMBL" id="CAJVPJ010004093">
    <property type="protein sequence ID" value="CAG8648419.1"/>
    <property type="molecule type" value="Genomic_DNA"/>
</dbReference>
<reference evidence="2" key="1">
    <citation type="submission" date="2021-06" db="EMBL/GenBank/DDBJ databases">
        <authorList>
            <person name="Kallberg Y."/>
            <person name="Tangrot J."/>
            <person name="Rosling A."/>
        </authorList>
    </citation>
    <scope>NUCLEOTIDE SEQUENCE</scope>
    <source>
        <strain evidence="2">IA702</strain>
    </source>
</reference>
<dbReference type="Proteomes" id="UP000789572">
    <property type="component" value="Unassembled WGS sequence"/>
</dbReference>
<feature type="non-terminal residue" evidence="2">
    <location>
        <position position="1"/>
    </location>
</feature>
<comment type="caution">
    <text evidence="2">The sequence shown here is derived from an EMBL/GenBank/DDBJ whole genome shotgun (WGS) entry which is preliminary data.</text>
</comment>
<name>A0A9N9H4K9_9GLOM</name>
<evidence type="ECO:0000313" key="3">
    <source>
        <dbReference type="Proteomes" id="UP000789572"/>
    </source>
</evidence>
<organism evidence="2 3">
    <name type="scientific">Paraglomus occultum</name>
    <dbReference type="NCBI Taxonomy" id="144539"/>
    <lineage>
        <taxon>Eukaryota</taxon>
        <taxon>Fungi</taxon>
        <taxon>Fungi incertae sedis</taxon>
        <taxon>Mucoromycota</taxon>
        <taxon>Glomeromycotina</taxon>
        <taxon>Glomeromycetes</taxon>
        <taxon>Paraglomerales</taxon>
        <taxon>Paraglomeraceae</taxon>
        <taxon>Paraglomus</taxon>
    </lineage>
</organism>
<feature type="compositionally biased region" description="Basic residues" evidence="1">
    <location>
        <begin position="56"/>
        <end position="65"/>
    </location>
</feature>
<sequence length="65" mass="7006">TRTLCRINHTYPGKNILALAHLILMGGGQVKAQGSRGQIEAPRTETGKIAGQKPGQRSRPRKLSS</sequence>
<accession>A0A9N9H4K9</accession>
<dbReference type="AlphaFoldDB" id="A0A9N9H4K9"/>
<feature type="non-terminal residue" evidence="2">
    <location>
        <position position="65"/>
    </location>
</feature>